<dbReference type="SUPFAM" id="SSF53901">
    <property type="entry name" value="Thiolase-like"/>
    <property type="match status" value="2"/>
</dbReference>
<comment type="caution">
    <text evidence="5">The sequence shown here is derived from an EMBL/GenBank/DDBJ whole genome shotgun (WGS) entry which is preliminary data.</text>
</comment>
<dbReference type="Proteomes" id="UP001501084">
    <property type="component" value="Unassembled WGS sequence"/>
</dbReference>
<dbReference type="RefSeq" id="WP_346057376.1">
    <property type="nucleotide sequence ID" value="NZ_BAAAOP010000003.1"/>
</dbReference>
<dbReference type="EMBL" id="BAAAOP010000003">
    <property type="protein sequence ID" value="GAA2186344.1"/>
    <property type="molecule type" value="Genomic_DNA"/>
</dbReference>
<feature type="domain" description="Chalcone/stilbene synthase N-terminal" evidence="3">
    <location>
        <begin position="4"/>
        <end position="219"/>
    </location>
</feature>
<proteinExistence type="inferred from homology"/>
<dbReference type="CDD" id="cd00831">
    <property type="entry name" value="CHS_like"/>
    <property type="match status" value="1"/>
</dbReference>
<dbReference type="InterPro" id="IPR001099">
    <property type="entry name" value="Chalcone/stilbene_synt_N"/>
</dbReference>
<organism evidence="5 6">
    <name type="scientific">Leucobacter alluvii</name>
    <dbReference type="NCBI Taxonomy" id="340321"/>
    <lineage>
        <taxon>Bacteria</taxon>
        <taxon>Bacillati</taxon>
        <taxon>Actinomycetota</taxon>
        <taxon>Actinomycetes</taxon>
        <taxon>Micrococcales</taxon>
        <taxon>Microbacteriaceae</taxon>
        <taxon>Leucobacter</taxon>
    </lineage>
</organism>
<reference evidence="6" key="1">
    <citation type="journal article" date="2019" name="Int. J. Syst. Evol. Microbiol.">
        <title>The Global Catalogue of Microorganisms (GCM) 10K type strain sequencing project: providing services to taxonomists for standard genome sequencing and annotation.</title>
        <authorList>
            <consortium name="The Broad Institute Genomics Platform"/>
            <consortium name="The Broad Institute Genome Sequencing Center for Infectious Disease"/>
            <person name="Wu L."/>
            <person name="Ma J."/>
        </authorList>
    </citation>
    <scope>NUCLEOTIDE SEQUENCE [LARGE SCALE GENOMIC DNA]</scope>
    <source>
        <strain evidence="6">JCM 14919</strain>
    </source>
</reference>
<evidence type="ECO:0000313" key="6">
    <source>
        <dbReference type="Proteomes" id="UP001501084"/>
    </source>
</evidence>
<evidence type="ECO:0000259" key="3">
    <source>
        <dbReference type="Pfam" id="PF00195"/>
    </source>
</evidence>
<protein>
    <submittedName>
        <fullName evidence="5">Type III polyketide synthase</fullName>
    </submittedName>
</protein>
<evidence type="ECO:0000259" key="4">
    <source>
        <dbReference type="Pfam" id="PF02797"/>
    </source>
</evidence>
<evidence type="ECO:0000313" key="5">
    <source>
        <dbReference type="EMBL" id="GAA2186344.1"/>
    </source>
</evidence>
<evidence type="ECO:0000256" key="1">
    <source>
        <dbReference type="ARBA" id="ARBA00005531"/>
    </source>
</evidence>
<dbReference type="InterPro" id="IPR012328">
    <property type="entry name" value="Chalcone/stilbene_synt_C"/>
</dbReference>
<comment type="similarity">
    <text evidence="1">Belongs to the thiolase-like superfamily. Chalcone/stilbene synthases family.</text>
</comment>
<evidence type="ECO:0000256" key="2">
    <source>
        <dbReference type="ARBA" id="ARBA00022679"/>
    </source>
</evidence>
<feature type="domain" description="Chalcone/stilbene synthase C-terminal" evidence="4">
    <location>
        <begin position="240"/>
        <end position="368"/>
    </location>
</feature>
<name>A0ABP5MUX6_9MICO</name>
<dbReference type="PANTHER" id="PTHR11877">
    <property type="entry name" value="HYDROXYMETHYLGLUTARYL-COA SYNTHASE"/>
    <property type="match status" value="1"/>
</dbReference>
<dbReference type="InterPro" id="IPR016039">
    <property type="entry name" value="Thiolase-like"/>
</dbReference>
<sequence>MVTQILAIGTAVPSARLAQARTRDFFAAQPGVDRLTARLIGAAFDQSAIDTRYSVIGSLDSDNGPSANSDVFMEDHELLRSPSTGERNLVYRREAPPLSAAAARDALERAGLSAADVTHVVTASCTGFFAPGPDYLLVRELGIPTSAERTNIGFMGCAAAFPALRAATRIADAQPGSVVLVVCTELCSLHIRSSNDPEQIVASAVFGDGSGAAIVASDPMAARRSTPVLDVGAFSTALTSEGEEDMDWTIGDHGFEMRLTANVPRIIGREIASVVGPMLGRDATGAVSGIDAWAVHPGGRSVLDRVQSGLDLPDDAMLPSREVLREYGNMSSATILFILQRILADDSLADGATVAGLCFGPGLTVETARFTRVAARTEQAQTIPEADVTGATGIPVGAAASAPATNTASRNAV</sequence>
<dbReference type="PIRSF" id="PIRSF000451">
    <property type="entry name" value="PKS_III"/>
    <property type="match status" value="1"/>
</dbReference>
<dbReference type="InterPro" id="IPR011141">
    <property type="entry name" value="Polyketide_synthase_type-III"/>
</dbReference>
<keyword evidence="6" id="KW-1185">Reference proteome</keyword>
<accession>A0ABP5MUX6</accession>
<dbReference type="Gene3D" id="3.40.47.10">
    <property type="match status" value="2"/>
</dbReference>
<dbReference type="Pfam" id="PF00195">
    <property type="entry name" value="Chal_sti_synt_N"/>
    <property type="match status" value="1"/>
</dbReference>
<dbReference type="PANTHER" id="PTHR11877:SF46">
    <property type="entry name" value="TYPE III POLYKETIDE SYNTHASE A"/>
    <property type="match status" value="1"/>
</dbReference>
<gene>
    <name evidence="5" type="ORF">GCM10009786_06700</name>
</gene>
<keyword evidence="2" id="KW-0808">Transferase</keyword>
<dbReference type="Pfam" id="PF02797">
    <property type="entry name" value="Chal_sti_synt_C"/>
    <property type="match status" value="1"/>
</dbReference>